<protein>
    <recommendedName>
        <fullName evidence="2">Integrase core domain-containing protein</fullName>
    </recommendedName>
</protein>
<dbReference type="Pfam" id="PF24764">
    <property type="entry name" value="rva_4"/>
    <property type="match status" value="1"/>
</dbReference>
<organism evidence="3 4">
    <name type="scientific">Tegillarca granosa</name>
    <name type="common">Malaysian cockle</name>
    <name type="synonym">Anadara granosa</name>
    <dbReference type="NCBI Taxonomy" id="220873"/>
    <lineage>
        <taxon>Eukaryota</taxon>
        <taxon>Metazoa</taxon>
        <taxon>Spiralia</taxon>
        <taxon>Lophotrochozoa</taxon>
        <taxon>Mollusca</taxon>
        <taxon>Bivalvia</taxon>
        <taxon>Autobranchia</taxon>
        <taxon>Pteriomorphia</taxon>
        <taxon>Arcoida</taxon>
        <taxon>Arcoidea</taxon>
        <taxon>Arcidae</taxon>
        <taxon>Tegillarca</taxon>
    </lineage>
</organism>
<feature type="region of interest" description="Disordered" evidence="1">
    <location>
        <begin position="78"/>
        <end position="113"/>
    </location>
</feature>
<feature type="domain" description="Integrase core" evidence="2">
    <location>
        <begin position="460"/>
        <end position="493"/>
    </location>
</feature>
<keyword evidence="4" id="KW-1185">Reference proteome</keyword>
<accession>A0ABQ9E5K2</accession>
<evidence type="ECO:0000313" key="3">
    <source>
        <dbReference type="EMBL" id="KAJ8300395.1"/>
    </source>
</evidence>
<feature type="compositionally biased region" description="Basic residues" evidence="1">
    <location>
        <begin position="93"/>
        <end position="107"/>
    </location>
</feature>
<evidence type="ECO:0000313" key="4">
    <source>
        <dbReference type="Proteomes" id="UP001217089"/>
    </source>
</evidence>
<evidence type="ECO:0000256" key="1">
    <source>
        <dbReference type="SAM" id="MobiDB-lite"/>
    </source>
</evidence>
<comment type="caution">
    <text evidence="3">The sequence shown here is derived from an EMBL/GenBank/DDBJ whole genome shotgun (WGS) entry which is preliminary data.</text>
</comment>
<evidence type="ECO:0000259" key="2">
    <source>
        <dbReference type="Pfam" id="PF24764"/>
    </source>
</evidence>
<feature type="region of interest" description="Disordered" evidence="1">
    <location>
        <begin position="130"/>
        <end position="150"/>
    </location>
</feature>
<reference evidence="3 4" key="1">
    <citation type="submission" date="2022-12" db="EMBL/GenBank/DDBJ databases">
        <title>Chromosome-level genome of Tegillarca granosa.</title>
        <authorList>
            <person name="Kim J."/>
        </authorList>
    </citation>
    <scope>NUCLEOTIDE SEQUENCE [LARGE SCALE GENOMIC DNA]</scope>
    <source>
        <strain evidence="3">Teg-2019</strain>
        <tissue evidence="3">Adductor muscle</tissue>
    </source>
</reference>
<dbReference type="InterPro" id="IPR058913">
    <property type="entry name" value="Integrase_dom_put"/>
</dbReference>
<sequence length="614" mass="71208">MKRVKISFTIIYLTAKDSSSDEIYENENILSIHENLKEWAVNFQIPLTALGALLTILRLCSLREFTLSFNRTRINPRYDENEDESEDDNPCRKSPRNRIKSPKKGKIRNFPDNPHCRVYRQFHQQVLQRYRSTSPPPSHKRRNSILCSRSPSPDLIRKANKVLVTSTPRTNHSTTPSAFEVKLLTAIEQVKAQVNNNTKLLQTILTKLQGSVVLEEDTISNGAVRCNRLQNGVSDSDIENVTKDWLRFAADRCGGRKAREEKKQQQQTNNREYSGILYHCANRFRVSTSKTSGYGAVALFMYKRSVLKEMEGCILLTPAVPADCFLFCYSLMSKGGAQGNGRIVSEKTIYRRMQQYNLRVENFSEIRDDQLLLEMRNLIREFPFCGEIMLRELIKRRRGFKVQRWRLRDALHMQDQTGINERRAGRIHRRVNNYKSETVLDCFLSGFTNLDFHRGLDPIKSVHNQKVERMCKDVYQGVMSFYYNLFYFMEEQKMEAWARHRIRTVHSSPQALWICGQIQSPTGISVSDLEYYGVEGIITNEGERDDDADTRPIMNPPSLTLTEDCINDLRANIVSHRSSFNYGIDITLFILDSQIKSVQIYEKYIPQYHLCGII</sequence>
<gene>
    <name evidence="3" type="ORF">KUTeg_021914</name>
</gene>
<dbReference type="PANTHER" id="PTHR46791:SF5">
    <property type="entry name" value="CLR5 DOMAIN-CONTAINING PROTEIN-RELATED"/>
    <property type="match status" value="1"/>
</dbReference>
<dbReference type="EMBL" id="JARBDR010000919">
    <property type="protein sequence ID" value="KAJ8300395.1"/>
    <property type="molecule type" value="Genomic_DNA"/>
</dbReference>
<dbReference type="PANTHER" id="PTHR46791">
    <property type="entry name" value="EXPRESSED PROTEIN"/>
    <property type="match status" value="1"/>
</dbReference>
<name>A0ABQ9E5K2_TEGGR</name>
<proteinExistence type="predicted"/>
<dbReference type="Proteomes" id="UP001217089">
    <property type="component" value="Unassembled WGS sequence"/>
</dbReference>